<dbReference type="Proteomes" id="UP000266723">
    <property type="component" value="Unassembled WGS sequence"/>
</dbReference>
<organism evidence="1">
    <name type="scientific">Brassica cretica</name>
    <name type="common">Mustard</name>
    <dbReference type="NCBI Taxonomy" id="69181"/>
    <lineage>
        <taxon>Eukaryota</taxon>
        <taxon>Viridiplantae</taxon>
        <taxon>Streptophyta</taxon>
        <taxon>Embryophyta</taxon>
        <taxon>Tracheophyta</taxon>
        <taxon>Spermatophyta</taxon>
        <taxon>Magnoliopsida</taxon>
        <taxon>eudicotyledons</taxon>
        <taxon>Gunneridae</taxon>
        <taxon>Pentapetalae</taxon>
        <taxon>rosids</taxon>
        <taxon>malvids</taxon>
        <taxon>Brassicales</taxon>
        <taxon>Brassicaceae</taxon>
        <taxon>Brassiceae</taxon>
        <taxon>Brassica</taxon>
    </lineage>
</organism>
<accession>A0A8S9FIM0</accession>
<evidence type="ECO:0000313" key="2">
    <source>
        <dbReference type="EMBL" id="KAF3594602.1"/>
    </source>
</evidence>
<evidence type="ECO:0000313" key="3">
    <source>
        <dbReference type="Proteomes" id="UP000266723"/>
    </source>
</evidence>
<keyword evidence="3" id="KW-1185">Reference proteome</keyword>
<reference evidence="2" key="2">
    <citation type="submission" date="2019-12" db="EMBL/GenBank/DDBJ databases">
        <authorList>
            <person name="Studholme D.J."/>
            <person name="Sarris P."/>
        </authorList>
    </citation>
    <scope>NUCLEOTIDE SEQUENCE</scope>
    <source>
        <strain evidence="2">PFS-1207/04</strain>
        <tissue evidence="2">Leaf</tissue>
    </source>
</reference>
<comment type="caution">
    <text evidence="1">The sequence shown here is derived from an EMBL/GenBank/DDBJ whole genome shotgun (WGS) entry which is preliminary data.</text>
</comment>
<gene>
    <name evidence="2" type="ORF">DY000_02023180</name>
    <name evidence="1" type="ORF">F2Q70_00030568</name>
</gene>
<proteinExistence type="predicted"/>
<reference evidence="1" key="1">
    <citation type="submission" date="2019-12" db="EMBL/GenBank/DDBJ databases">
        <title>Genome sequencing and annotation of Brassica cretica.</title>
        <authorList>
            <person name="Studholme D.J."/>
            <person name="Sarris P.F."/>
        </authorList>
    </citation>
    <scope>NUCLEOTIDE SEQUENCE</scope>
    <source>
        <strain evidence="1">PFS-102/07</strain>
        <tissue evidence="1">Leaf</tissue>
    </source>
</reference>
<sequence length="108" mass="12292">MWAWSGVSRWCIRFHPCPVSVCVSDQGKKFQPLWLSCDVVAVHSMFRVVLQQFEKVMVVEMKMVSGFLFIFRLQRSSDEGVVEVKLISGVVCSRFCALALGFGSCHRE</sequence>
<name>A0A8S9FIM0_BRACR</name>
<dbReference type="AlphaFoldDB" id="A0A8S9FIM0"/>
<evidence type="ECO:0000313" key="1">
    <source>
        <dbReference type="EMBL" id="KAF2530592.1"/>
    </source>
</evidence>
<protein>
    <submittedName>
        <fullName evidence="1">Uncharacterized protein</fullName>
    </submittedName>
</protein>
<dbReference type="EMBL" id="QGKV02000299">
    <property type="protein sequence ID" value="KAF3594602.1"/>
    <property type="molecule type" value="Genomic_DNA"/>
</dbReference>
<reference evidence="2 3" key="3">
    <citation type="journal article" date="2020" name="BMC Genomics">
        <title>Intraspecific diversification of the crop wild relative Brassica cretica Lam. using demographic model selection.</title>
        <authorList>
            <person name="Kioukis A."/>
            <person name="Michalopoulou V.A."/>
            <person name="Briers L."/>
            <person name="Pirintsos S."/>
            <person name="Studholme D.J."/>
            <person name="Pavlidis P."/>
            <person name="Sarris P.F."/>
        </authorList>
    </citation>
    <scope>NUCLEOTIDE SEQUENCE [LARGE SCALE GENOMIC DNA]</scope>
    <source>
        <strain evidence="3">cv. PFS-1207/04</strain>
        <strain evidence="2">PFS-1207/04</strain>
    </source>
</reference>
<dbReference type="EMBL" id="QGKY02002305">
    <property type="protein sequence ID" value="KAF2530592.1"/>
    <property type="molecule type" value="Genomic_DNA"/>
</dbReference>